<dbReference type="PANTHER" id="PTHR34824:SF1">
    <property type="entry name" value="HEAT-INDUCIBLE TRANSCRIPTION REPRESSOR HRCA"/>
    <property type="match status" value="1"/>
</dbReference>
<evidence type="ECO:0000313" key="9">
    <source>
        <dbReference type="Proteomes" id="UP000501452"/>
    </source>
</evidence>
<dbReference type="SUPFAM" id="SSF55781">
    <property type="entry name" value="GAF domain-like"/>
    <property type="match status" value="1"/>
</dbReference>
<dbReference type="EMBL" id="CP045119">
    <property type="protein sequence ID" value="QIN83099.1"/>
    <property type="molecule type" value="Genomic_DNA"/>
</dbReference>
<dbReference type="NCBIfam" id="TIGR00331">
    <property type="entry name" value="hrcA"/>
    <property type="match status" value="1"/>
</dbReference>
<proteinExistence type="inferred from homology"/>
<dbReference type="Proteomes" id="UP000501452">
    <property type="component" value="Chromosome"/>
</dbReference>
<dbReference type="Pfam" id="PF03444">
    <property type="entry name" value="WHD_HrcA"/>
    <property type="match status" value="1"/>
</dbReference>
<feature type="domain" description="Heat-inducible transcription repressor HrcA C-terminal" evidence="6">
    <location>
        <begin position="105"/>
        <end position="328"/>
    </location>
</feature>
<evidence type="ECO:0000256" key="5">
    <source>
        <dbReference type="HAMAP-Rule" id="MF_00081"/>
    </source>
</evidence>
<reference evidence="8 9" key="1">
    <citation type="submission" date="2019-10" db="EMBL/GenBank/DDBJ databases">
        <title>Rubrobacter sp nov SCSIO 52090 isolated from a deep-sea sediment in the South China Sea.</title>
        <authorList>
            <person name="Chen R.W."/>
        </authorList>
    </citation>
    <scope>NUCLEOTIDE SEQUENCE [LARGE SCALE GENOMIC DNA]</scope>
    <source>
        <strain evidence="8 9">SCSIO 52909</strain>
    </source>
</reference>
<dbReference type="HAMAP" id="MF_00081">
    <property type="entry name" value="HrcA"/>
    <property type="match status" value="1"/>
</dbReference>
<feature type="domain" description="Winged helix-turn-helix transcription repressor HrcA DNA-binding" evidence="7">
    <location>
        <begin position="6"/>
        <end position="74"/>
    </location>
</feature>
<evidence type="ECO:0000313" key="8">
    <source>
        <dbReference type="EMBL" id="QIN83099.1"/>
    </source>
</evidence>
<dbReference type="GO" id="GO:0003677">
    <property type="term" value="F:DNA binding"/>
    <property type="evidence" value="ECO:0007669"/>
    <property type="project" value="InterPro"/>
</dbReference>
<dbReference type="SUPFAM" id="SSF46785">
    <property type="entry name" value="Winged helix' DNA-binding domain"/>
    <property type="match status" value="1"/>
</dbReference>
<comment type="similarity">
    <text evidence="5">Belongs to the HrcA family.</text>
</comment>
<dbReference type="Gene3D" id="3.30.450.40">
    <property type="match status" value="1"/>
</dbReference>
<keyword evidence="9" id="KW-1185">Reference proteome</keyword>
<dbReference type="InterPro" id="IPR036390">
    <property type="entry name" value="WH_DNA-bd_sf"/>
</dbReference>
<keyword evidence="3 5" id="KW-0346">Stress response</keyword>
<dbReference type="RefSeq" id="WP_166176063.1">
    <property type="nucleotide sequence ID" value="NZ_CP045119.1"/>
</dbReference>
<sequence>MRHPEISDRQREILLKTLELYISTGLPVGSHSLADEVEASSSTIRSELSYLESVGLLTHPHTSAGRVPTDAGYRYYVDALMAADPSAEPGEAVSFLTRRGFGNLDELLNGVSEDMSEVTRLLAVVAGPSALGDSLSRADYVALPGGTLLLVVSMGSGASSSTTVVLPRPVEEGELREMFSALNSWIGGRPVGGDFELAKAARKALSDHNPLVVEAVLQAVEGLGRVTERGVFVRGASTLLARLDEMDPASLAAVVEIFERRRWLLGLMGDALRRSVSSSGVVVSIGAENAVYNLVGTSLVAAAYGQHEKPYGVVSLIGPKRMDYDSAIATVRSAAETLTNRLSDGF</sequence>
<protein>
    <recommendedName>
        <fullName evidence="5">Heat-inducible transcription repressor HrcA</fullName>
    </recommendedName>
</protein>
<dbReference type="PANTHER" id="PTHR34824">
    <property type="entry name" value="HEAT-INDUCIBLE TRANSCRIPTION REPRESSOR HRCA"/>
    <property type="match status" value="1"/>
</dbReference>
<dbReference type="InterPro" id="IPR029016">
    <property type="entry name" value="GAF-like_dom_sf"/>
</dbReference>
<evidence type="ECO:0000259" key="7">
    <source>
        <dbReference type="Pfam" id="PF03444"/>
    </source>
</evidence>
<dbReference type="KEGG" id="rub:GBA63_10915"/>
<keyword evidence="2 5" id="KW-0805">Transcription regulation</keyword>
<comment type="function">
    <text evidence="5">Negative regulator of class I heat shock genes (grpE-dnaK-dnaJ and groELS operons). Prevents heat-shock induction of these operons.</text>
</comment>
<dbReference type="InterPro" id="IPR021153">
    <property type="entry name" value="HrcA_C"/>
</dbReference>
<keyword evidence="4 5" id="KW-0804">Transcription</keyword>
<dbReference type="AlphaFoldDB" id="A0A6G8Q9H3"/>
<dbReference type="InterPro" id="IPR036388">
    <property type="entry name" value="WH-like_DNA-bd_sf"/>
</dbReference>
<name>A0A6G8Q9H3_9ACTN</name>
<evidence type="ECO:0000256" key="4">
    <source>
        <dbReference type="ARBA" id="ARBA00023163"/>
    </source>
</evidence>
<evidence type="ECO:0000256" key="1">
    <source>
        <dbReference type="ARBA" id="ARBA00022491"/>
    </source>
</evidence>
<dbReference type="Pfam" id="PF01628">
    <property type="entry name" value="HrcA"/>
    <property type="match status" value="1"/>
</dbReference>
<accession>A0A6G8Q9H3</accession>
<evidence type="ECO:0000256" key="2">
    <source>
        <dbReference type="ARBA" id="ARBA00023015"/>
    </source>
</evidence>
<keyword evidence="1 5" id="KW-0678">Repressor</keyword>
<dbReference type="PIRSF" id="PIRSF005485">
    <property type="entry name" value="HrcA"/>
    <property type="match status" value="1"/>
</dbReference>
<dbReference type="GO" id="GO:0045892">
    <property type="term" value="P:negative regulation of DNA-templated transcription"/>
    <property type="evidence" value="ECO:0007669"/>
    <property type="project" value="UniProtKB-UniRule"/>
</dbReference>
<dbReference type="Gene3D" id="1.10.10.10">
    <property type="entry name" value="Winged helix-like DNA-binding domain superfamily/Winged helix DNA-binding domain"/>
    <property type="match status" value="1"/>
</dbReference>
<evidence type="ECO:0000259" key="6">
    <source>
        <dbReference type="Pfam" id="PF01628"/>
    </source>
</evidence>
<dbReference type="InterPro" id="IPR002571">
    <property type="entry name" value="HrcA"/>
</dbReference>
<evidence type="ECO:0000256" key="3">
    <source>
        <dbReference type="ARBA" id="ARBA00023016"/>
    </source>
</evidence>
<gene>
    <name evidence="5 8" type="primary">hrcA</name>
    <name evidence="8" type="ORF">GBA63_10915</name>
</gene>
<organism evidence="8 9">
    <name type="scientific">Rubrobacter tropicus</name>
    <dbReference type="NCBI Taxonomy" id="2653851"/>
    <lineage>
        <taxon>Bacteria</taxon>
        <taxon>Bacillati</taxon>
        <taxon>Actinomycetota</taxon>
        <taxon>Rubrobacteria</taxon>
        <taxon>Rubrobacterales</taxon>
        <taxon>Rubrobacteraceae</taxon>
        <taxon>Rubrobacter</taxon>
    </lineage>
</organism>
<dbReference type="InterPro" id="IPR005104">
    <property type="entry name" value="WHTH_HrcA_DNA-bd"/>
</dbReference>